<evidence type="ECO:0000313" key="2">
    <source>
        <dbReference type="EMBL" id="MEJ8645991.1"/>
    </source>
</evidence>
<sequence>MHPAAGTQGAAPAIAADSAQLSGAHGELPEVTALAQRPGSAQLVKQARRLRDTAAVR</sequence>
<comment type="caution">
    <text evidence="2">The sequence shown here is derived from an EMBL/GenBank/DDBJ whole genome shotgun (WGS) entry which is preliminary data.</text>
</comment>
<evidence type="ECO:0000313" key="3">
    <source>
        <dbReference type="Proteomes" id="UP001382904"/>
    </source>
</evidence>
<keyword evidence="3" id="KW-1185">Reference proteome</keyword>
<name>A0ABU8UDL5_9ACTN</name>
<accession>A0ABU8UDL5</accession>
<reference evidence="2 3" key="1">
    <citation type="submission" date="2024-03" db="EMBL/GenBank/DDBJ databases">
        <title>Novel Streptomyces species of biotechnological and ecological value are a feature of Machair soil.</title>
        <authorList>
            <person name="Prole J.R."/>
            <person name="Goodfellow M."/>
            <person name="Allenby N."/>
            <person name="Ward A.C."/>
        </authorList>
    </citation>
    <scope>NUCLEOTIDE SEQUENCE [LARGE SCALE GENOMIC DNA]</scope>
    <source>
        <strain evidence="2 3">MS1.HAVA.3</strain>
    </source>
</reference>
<protein>
    <submittedName>
        <fullName evidence="2">Uncharacterized protein</fullName>
    </submittedName>
</protein>
<organism evidence="2 3">
    <name type="scientific">Streptomyces caledonius</name>
    <dbReference type="NCBI Taxonomy" id="3134107"/>
    <lineage>
        <taxon>Bacteria</taxon>
        <taxon>Bacillati</taxon>
        <taxon>Actinomycetota</taxon>
        <taxon>Actinomycetes</taxon>
        <taxon>Kitasatosporales</taxon>
        <taxon>Streptomycetaceae</taxon>
        <taxon>Streptomyces</taxon>
    </lineage>
</organism>
<dbReference type="Proteomes" id="UP001382904">
    <property type="component" value="Unassembled WGS sequence"/>
</dbReference>
<dbReference type="EMBL" id="JBBKAM010000004">
    <property type="protein sequence ID" value="MEJ8645991.1"/>
    <property type="molecule type" value="Genomic_DNA"/>
</dbReference>
<feature type="region of interest" description="Disordered" evidence="1">
    <location>
        <begin position="33"/>
        <end position="57"/>
    </location>
</feature>
<proteinExistence type="predicted"/>
<gene>
    <name evidence="2" type="ORF">WKI68_41810</name>
</gene>
<evidence type="ECO:0000256" key="1">
    <source>
        <dbReference type="SAM" id="MobiDB-lite"/>
    </source>
</evidence>